<evidence type="ECO:0000256" key="1">
    <source>
        <dbReference type="SAM" id="Phobius"/>
    </source>
</evidence>
<name>A0A5M9X268_PAEAM</name>
<comment type="caution">
    <text evidence="2">The sequence shown here is derived from an EMBL/GenBank/DDBJ whole genome shotgun (WGS) entry which is preliminary data.</text>
</comment>
<reference evidence="2 3" key="1">
    <citation type="journal article" date="2019" name="J. Ind. Microbiol. Biotechnol.">
        <title>Paenibacillus amylolyticus 27C64 has a diverse set of carbohydrate-active enzymes and complete pectin deconstruction system.</title>
        <authorList>
            <person name="Keggi C."/>
            <person name="Doran-Peterson J."/>
        </authorList>
    </citation>
    <scope>NUCLEOTIDE SEQUENCE [LARGE SCALE GENOMIC DNA]</scope>
    <source>
        <strain evidence="2 3">27C64</strain>
    </source>
</reference>
<proteinExistence type="predicted"/>
<evidence type="ECO:0000313" key="3">
    <source>
        <dbReference type="Proteomes" id="UP000323664"/>
    </source>
</evidence>
<dbReference type="RefSeq" id="WP_123067461.1">
    <property type="nucleotide sequence ID" value="NZ_RIAS01000036.1"/>
</dbReference>
<accession>A0A5M9X268</accession>
<sequence length="199" mass="22034">MRKKSKYLILLFMFIAIGFVLFLLNSQKNDASQLVVNGNIIQVKNFELDAKSTNLKTMTQGTIFVDGEKEQIDHIKIVAHVEIDPTDWGGVAFYIPDQWSVSSITSSYPEHQSKLKPAEYVSTWKNSSDDSSWRTMIEIGRERDLTANGGGTGTIVIDLSPDQKGVTTSESLKIGIEVGSEDKNGKQIMGTDSVEVPVF</sequence>
<organism evidence="2 3">
    <name type="scientific">Paenibacillus amylolyticus</name>
    <dbReference type="NCBI Taxonomy" id="1451"/>
    <lineage>
        <taxon>Bacteria</taxon>
        <taxon>Bacillati</taxon>
        <taxon>Bacillota</taxon>
        <taxon>Bacilli</taxon>
        <taxon>Bacillales</taxon>
        <taxon>Paenibacillaceae</taxon>
        <taxon>Paenibacillus</taxon>
    </lineage>
</organism>
<keyword evidence="1" id="KW-0472">Membrane</keyword>
<dbReference type="AlphaFoldDB" id="A0A5M9X268"/>
<dbReference type="EMBL" id="RIAS01000036">
    <property type="protein sequence ID" value="KAA8787879.1"/>
    <property type="molecule type" value="Genomic_DNA"/>
</dbReference>
<keyword evidence="1" id="KW-1133">Transmembrane helix</keyword>
<feature type="transmembrane region" description="Helical" evidence="1">
    <location>
        <begin position="7"/>
        <end position="24"/>
    </location>
</feature>
<evidence type="ECO:0000313" key="2">
    <source>
        <dbReference type="EMBL" id="KAA8787879.1"/>
    </source>
</evidence>
<dbReference type="OrthoDB" id="2611155at2"/>
<dbReference type="Proteomes" id="UP000323664">
    <property type="component" value="Unassembled WGS sequence"/>
</dbReference>
<protein>
    <submittedName>
        <fullName evidence="2">Uncharacterized protein</fullName>
    </submittedName>
</protein>
<keyword evidence="1" id="KW-0812">Transmembrane</keyword>
<gene>
    <name evidence="2" type="ORF">EC604_29075</name>
</gene>